<evidence type="ECO:0000313" key="1">
    <source>
        <dbReference type="EMBL" id="SMF07051.1"/>
    </source>
</evidence>
<proteinExistence type="predicted"/>
<dbReference type="RefSeq" id="WP_132316688.1">
    <property type="nucleotide sequence ID" value="NZ_FWZT01000004.1"/>
</dbReference>
<name>A0A1Y6BJP3_9BACT</name>
<gene>
    <name evidence="1" type="ORF">SAMN06296036_104187</name>
</gene>
<dbReference type="STRING" id="1513793.SAMN06296036_104187"/>
<sequence length="333" mass="37831">MKVKRYRLISFIPIFLVSNIISCLQSKTIAPSEHRLPLKFQVASHSQLDLTGEEILEVRLHSFDQSGSIIEYPQWVSYHDLESTEISFTPPSIGLKRIVITVISNDERALGKYETDIRIEPGESLNLHTVTLQNIEPDQSQAQIRASLALVSELSTDDQREGLRFHQIEDVLDTYNCVVCHRVNSPINLQTFPFSQSRETNMDILKKLATVIEGQHMPPKELKKLSSEDSSRILAWIEEGALPDLNLNQQTPISNAQVTLHYQPSFRLAEKAQALPLKGLLFQSDLYLIPGHFYDFKIAINYQDQSHTIERKGVQASHNLSLSEIFVISDDNL</sequence>
<reference evidence="2" key="1">
    <citation type="submission" date="2017-04" db="EMBL/GenBank/DDBJ databases">
        <authorList>
            <person name="Varghese N."/>
            <person name="Submissions S."/>
        </authorList>
    </citation>
    <scope>NUCLEOTIDE SEQUENCE [LARGE SCALE GENOMIC DNA]</scope>
    <source>
        <strain evidence="2">RKEM611</strain>
    </source>
</reference>
<keyword evidence="2" id="KW-1185">Reference proteome</keyword>
<dbReference type="Proteomes" id="UP000192907">
    <property type="component" value="Unassembled WGS sequence"/>
</dbReference>
<protein>
    <recommendedName>
        <fullName evidence="3">Cytochrome c domain-containing protein</fullName>
    </recommendedName>
</protein>
<dbReference type="AlphaFoldDB" id="A0A1Y6BJP3"/>
<organism evidence="1 2">
    <name type="scientific">Pseudobacteriovorax antillogorgiicola</name>
    <dbReference type="NCBI Taxonomy" id="1513793"/>
    <lineage>
        <taxon>Bacteria</taxon>
        <taxon>Pseudomonadati</taxon>
        <taxon>Bdellovibrionota</taxon>
        <taxon>Oligoflexia</taxon>
        <taxon>Oligoflexales</taxon>
        <taxon>Pseudobacteriovoracaceae</taxon>
        <taxon>Pseudobacteriovorax</taxon>
    </lineage>
</organism>
<evidence type="ECO:0008006" key="3">
    <source>
        <dbReference type="Google" id="ProtNLM"/>
    </source>
</evidence>
<evidence type="ECO:0000313" key="2">
    <source>
        <dbReference type="Proteomes" id="UP000192907"/>
    </source>
</evidence>
<accession>A0A1Y6BJP3</accession>
<dbReference type="EMBL" id="FWZT01000004">
    <property type="protein sequence ID" value="SMF07051.1"/>
    <property type="molecule type" value="Genomic_DNA"/>
</dbReference>